<organism evidence="2 3">
    <name type="scientific">Zobellia amurskyensis</name>
    <dbReference type="NCBI Taxonomy" id="248905"/>
    <lineage>
        <taxon>Bacteria</taxon>
        <taxon>Pseudomonadati</taxon>
        <taxon>Bacteroidota</taxon>
        <taxon>Flavobacteriia</taxon>
        <taxon>Flavobacteriales</taxon>
        <taxon>Flavobacteriaceae</taxon>
        <taxon>Zobellia</taxon>
    </lineage>
</organism>
<keyword evidence="3" id="KW-1185">Reference proteome</keyword>
<sequence length="375" mass="41876">MKKLAFLLVLVVNTFTLCAQEFALVREDGKFGFIDKTGAYVIEPQFEKADSFSNGLAAAIENDFWGFINTKGEWAIKPEYDRVKMFNSGYALVLKDDQWNYIDTTGKKLETPSSEKYYDFEEGVALFRSGDKIGLLGTNGKLVLEPTYDAIKKFRNGHAKVNKGELWGMIDASGKVIIPVEYEDIGNTYKDAGVYGKKNGTFGIIHNGSFNPIDNATKVYNFHGDSKLTYASREKKTGFVNSKGEWVLEPTFDKARAFSNGLAPVAEGKQWGYINEKGEMLIKPQFRDAEVFSASGFAPVKDKNWGFIDTSGKVIIPMEYGISGNFAFLKGSEEKGFVNGIARVKSKKGWGYFNEKGQLLADKWFQNAEPFVSVK</sequence>
<name>A0A7X2ZS34_9FLAO</name>
<evidence type="ECO:0000313" key="3">
    <source>
        <dbReference type="Proteomes" id="UP000540519"/>
    </source>
</evidence>
<reference evidence="2 3" key="1">
    <citation type="journal article" date="2019" name="Mar. Drugs">
        <title>Comparative Genomics and CAZyme Genome Repertoires of Marine Zobellia amurskyensis KMM 3526(T) and Zobellia laminariae KMM 3676(T).</title>
        <authorList>
            <person name="Chernysheva N."/>
            <person name="Bystritskaya E."/>
            <person name="Stenkova A."/>
            <person name="Golovkin I."/>
            <person name="Nedashkovskaya O."/>
            <person name="Isaeva M."/>
        </authorList>
    </citation>
    <scope>NUCLEOTIDE SEQUENCE [LARGE SCALE GENOMIC DNA]</scope>
    <source>
        <strain evidence="2 3">KMM 3526</strain>
    </source>
</reference>
<dbReference type="OrthoDB" id="5464673at2"/>
<dbReference type="EMBL" id="RCNR01000008">
    <property type="protein sequence ID" value="MUH35342.1"/>
    <property type="molecule type" value="Genomic_DNA"/>
</dbReference>
<proteinExistence type="predicted"/>
<accession>A0A7X2ZS34</accession>
<evidence type="ECO:0000313" key="2">
    <source>
        <dbReference type="EMBL" id="MUH35342.1"/>
    </source>
</evidence>
<gene>
    <name evidence="2" type="ORF">D9O36_05775</name>
</gene>
<comment type="caution">
    <text evidence="2">The sequence shown here is derived from an EMBL/GenBank/DDBJ whole genome shotgun (WGS) entry which is preliminary data.</text>
</comment>
<feature type="chain" id="PRO_5031424749" evidence="1">
    <location>
        <begin position="20"/>
        <end position="375"/>
    </location>
</feature>
<dbReference type="AlphaFoldDB" id="A0A7X2ZS34"/>
<dbReference type="PANTHER" id="PTHR37841:SF1">
    <property type="entry name" value="DUF3298 DOMAIN-CONTAINING PROTEIN"/>
    <property type="match status" value="1"/>
</dbReference>
<dbReference type="Proteomes" id="UP000540519">
    <property type="component" value="Unassembled WGS sequence"/>
</dbReference>
<keyword evidence="1" id="KW-0732">Signal</keyword>
<dbReference type="InterPro" id="IPR032774">
    <property type="entry name" value="WG_beta_rep"/>
</dbReference>
<dbReference type="PANTHER" id="PTHR37841">
    <property type="entry name" value="GLR2918 PROTEIN"/>
    <property type="match status" value="1"/>
</dbReference>
<dbReference type="Pfam" id="PF14903">
    <property type="entry name" value="WG_beta_rep"/>
    <property type="match status" value="7"/>
</dbReference>
<feature type="signal peptide" evidence="1">
    <location>
        <begin position="1"/>
        <end position="19"/>
    </location>
</feature>
<dbReference type="SUPFAM" id="SSF69360">
    <property type="entry name" value="Cell wall binding repeat"/>
    <property type="match status" value="2"/>
</dbReference>
<dbReference type="RefSeq" id="WP_155599192.1">
    <property type="nucleotide sequence ID" value="NZ_RCNR01000008.1"/>
</dbReference>
<protein>
    <submittedName>
        <fullName evidence="2">WG repeat-containing protein</fullName>
    </submittedName>
</protein>
<evidence type="ECO:0000256" key="1">
    <source>
        <dbReference type="SAM" id="SignalP"/>
    </source>
</evidence>